<name>A0ABQ4AKX9_9ACTN</name>
<keyword evidence="2" id="KW-1185">Reference proteome</keyword>
<proteinExistence type="predicted"/>
<gene>
    <name evidence="1" type="ORF">Alo02nite_45310</name>
</gene>
<protein>
    <submittedName>
        <fullName evidence="1">Uncharacterized protein</fullName>
    </submittedName>
</protein>
<comment type="caution">
    <text evidence="1">The sequence shown here is derived from an EMBL/GenBank/DDBJ whole genome shotgun (WGS) entry which is preliminary data.</text>
</comment>
<evidence type="ECO:0000313" key="1">
    <source>
        <dbReference type="EMBL" id="GIE41633.1"/>
    </source>
</evidence>
<dbReference type="EMBL" id="BOMP01000071">
    <property type="protein sequence ID" value="GIE41633.1"/>
    <property type="molecule type" value="Genomic_DNA"/>
</dbReference>
<dbReference type="Proteomes" id="UP000631312">
    <property type="component" value="Unassembled WGS sequence"/>
</dbReference>
<sequence length="91" mass="9775">MAALYGEAALEKCKPESRMEQLPTNPCLKLLPVQRLSVVVEVVDPGQQLSFVGLEAAPRNVGQRLGVCKCVALGGVPGQGEPKRSMICRTR</sequence>
<reference evidence="1 2" key="1">
    <citation type="submission" date="2021-01" db="EMBL/GenBank/DDBJ databases">
        <title>Whole genome shotgun sequence of Actinoplanes lobatus NBRC 12513.</title>
        <authorList>
            <person name="Komaki H."/>
            <person name="Tamura T."/>
        </authorList>
    </citation>
    <scope>NUCLEOTIDE SEQUENCE [LARGE SCALE GENOMIC DNA]</scope>
    <source>
        <strain evidence="1 2">NBRC 12513</strain>
    </source>
</reference>
<organism evidence="1 2">
    <name type="scientific">Actinoplanes lobatus</name>
    <dbReference type="NCBI Taxonomy" id="113568"/>
    <lineage>
        <taxon>Bacteria</taxon>
        <taxon>Bacillati</taxon>
        <taxon>Actinomycetota</taxon>
        <taxon>Actinomycetes</taxon>
        <taxon>Micromonosporales</taxon>
        <taxon>Micromonosporaceae</taxon>
        <taxon>Actinoplanes</taxon>
    </lineage>
</organism>
<accession>A0ABQ4AKX9</accession>
<evidence type="ECO:0000313" key="2">
    <source>
        <dbReference type="Proteomes" id="UP000631312"/>
    </source>
</evidence>